<evidence type="ECO:0000256" key="2">
    <source>
        <dbReference type="SAM" id="Phobius"/>
    </source>
</evidence>
<dbReference type="SUPFAM" id="SSF49785">
    <property type="entry name" value="Galactose-binding domain-like"/>
    <property type="match status" value="1"/>
</dbReference>
<dbReference type="InterPro" id="IPR000421">
    <property type="entry name" value="FA58C"/>
</dbReference>
<proteinExistence type="predicted"/>
<dbReference type="EMBL" id="JAUSQZ010000001">
    <property type="protein sequence ID" value="MDP9827755.1"/>
    <property type="molecule type" value="Genomic_DNA"/>
</dbReference>
<name>A0ABT9P4X9_9ACTN</name>
<dbReference type="Gene3D" id="2.60.120.260">
    <property type="entry name" value="Galactose-binding domain-like"/>
    <property type="match status" value="1"/>
</dbReference>
<organism evidence="4 5">
    <name type="scientific">Kineosporia succinea</name>
    <dbReference type="NCBI Taxonomy" id="84632"/>
    <lineage>
        <taxon>Bacteria</taxon>
        <taxon>Bacillati</taxon>
        <taxon>Actinomycetota</taxon>
        <taxon>Actinomycetes</taxon>
        <taxon>Kineosporiales</taxon>
        <taxon>Kineosporiaceae</taxon>
        <taxon>Kineosporia</taxon>
    </lineage>
</organism>
<evidence type="ECO:0000313" key="4">
    <source>
        <dbReference type="EMBL" id="MDP9827755.1"/>
    </source>
</evidence>
<dbReference type="RefSeq" id="WP_307244215.1">
    <property type="nucleotide sequence ID" value="NZ_JAUSQZ010000001.1"/>
</dbReference>
<protein>
    <recommendedName>
        <fullName evidence="3">F5/8 type C domain-containing protein</fullName>
    </recommendedName>
</protein>
<feature type="domain" description="F5/8 type C" evidence="3">
    <location>
        <begin position="122"/>
        <end position="276"/>
    </location>
</feature>
<dbReference type="Pfam" id="PF00754">
    <property type="entry name" value="F5_F8_type_C"/>
    <property type="match status" value="1"/>
</dbReference>
<evidence type="ECO:0000259" key="3">
    <source>
        <dbReference type="PROSITE" id="PS50022"/>
    </source>
</evidence>
<keyword evidence="5" id="KW-1185">Reference proteome</keyword>
<keyword evidence="2" id="KW-0812">Transmembrane</keyword>
<keyword evidence="2" id="KW-1133">Transmembrane helix</keyword>
<accession>A0ABT9P4X9</accession>
<sequence length="276" mass="28522">MNESDPAPAPRKYRRAAVIAGSVAVVSGVLLGGVALVRAPADHDDPTPLFSDETGIGPTVAAVPPSNPPEVSPSPSATGRTTNGPARKTTSEPAREPASTARPSGPISSKKTGSPADRSTPATQSEKTTTPAAVDPSVNLAASKAVSESSHTQDYAAAHITDGDVNSYWEAASGFPQSITVDLGRARVVGRLELALPPVADWNRRTQTISISGSRDGSSWVRLRSGRGYVFDANSAARNATGVSFTPAPVRYLKLTFSANDGWPAAQLSELTAHSS</sequence>
<comment type="caution">
    <text evidence="4">The sequence shown here is derived from an EMBL/GenBank/DDBJ whole genome shotgun (WGS) entry which is preliminary data.</text>
</comment>
<dbReference type="Proteomes" id="UP001235712">
    <property type="component" value="Unassembled WGS sequence"/>
</dbReference>
<reference evidence="4 5" key="1">
    <citation type="submission" date="2023-07" db="EMBL/GenBank/DDBJ databases">
        <title>Sequencing the genomes of 1000 actinobacteria strains.</title>
        <authorList>
            <person name="Klenk H.-P."/>
        </authorList>
    </citation>
    <scope>NUCLEOTIDE SEQUENCE [LARGE SCALE GENOMIC DNA]</scope>
    <source>
        <strain evidence="4 5">DSM 44388</strain>
    </source>
</reference>
<feature type="transmembrane region" description="Helical" evidence="2">
    <location>
        <begin position="16"/>
        <end position="37"/>
    </location>
</feature>
<evidence type="ECO:0000256" key="1">
    <source>
        <dbReference type="SAM" id="MobiDB-lite"/>
    </source>
</evidence>
<keyword evidence="2" id="KW-0472">Membrane</keyword>
<dbReference type="PROSITE" id="PS50022">
    <property type="entry name" value="FA58C_3"/>
    <property type="match status" value="1"/>
</dbReference>
<feature type="region of interest" description="Disordered" evidence="1">
    <location>
        <begin position="39"/>
        <end position="136"/>
    </location>
</feature>
<feature type="compositionally biased region" description="Polar residues" evidence="1">
    <location>
        <begin position="120"/>
        <end position="131"/>
    </location>
</feature>
<evidence type="ECO:0000313" key="5">
    <source>
        <dbReference type="Proteomes" id="UP001235712"/>
    </source>
</evidence>
<dbReference type="InterPro" id="IPR008979">
    <property type="entry name" value="Galactose-bd-like_sf"/>
</dbReference>
<gene>
    <name evidence="4" type="ORF">J2S57_003504</name>
</gene>